<evidence type="ECO:0008006" key="3">
    <source>
        <dbReference type="Google" id="ProtNLM"/>
    </source>
</evidence>
<organism evidence="1 2">
    <name type="scientific">Candidatus Daviesbacteria bacterium RIFOXYD1_FULL_41_10</name>
    <dbReference type="NCBI Taxonomy" id="1797801"/>
    <lineage>
        <taxon>Bacteria</taxon>
        <taxon>Candidatus Daviesiibacteriota</taxon>
    </lineage>
</organism>
<evidence type="ECO:0000313" key="1">
    <source>
        <dbReference type="EMBL" id="OGE71095.1"/>
    </source>
</evidence>
<dbReference type="EMBL" id="MFEC01000019">
    <property type="protein sequence ID" value="OGE71095.1"/>
    <property type="molecule type" value="Genomic_DNA"/>
</dbReference>
<gene>
    <name evidence="1" type="ORF">A2617_04135</name>
</gene>
<reference evidence="1 2" key="1">
    <citation type="journal article" date="2016" name="Nat. Commun.">
        <title>Thousands of microbial genomes shed light on interconnected biogeochemical processes in an aquifer system.</title>
        <authorList>
            <person name="Anantharaman K."/>
            <person name="Brown C.T."/>
            <person name="Hug L.A."/>
            <person name="Sharon I."/>
            <person name="Castelle C.J."/>
            <person name="Probst A.J."/>
            <person name="Thomas B.C."/>
            <person name="Singh A."/>
            <person name="Wilkins M.J."/>
            <person name="Karaoz U."/>
            <person name="Brodie E.L."/>
            <person name="Williams K.H."/>
            <person name="Hubbard S.S."/>
            <person name="Banfield J.F."/>
        </authorList>
    </citation>
    <scope>NUCLEOTIDE SEQUENCE [LARGE SCALE GENOMIC DNA]</scope>
</reference>
<sequence length="630" mass="69654">MNLNKKLNNNLTLRKFKSKGNGKAKRRLLVIFLLLTLTIGLPGIASAYFVRETIAGAKIISEGAKQENLDVVKTGINKTKSAVDKLNLSLKFLTWLRVVPFIGGYISDVSHFVSAASYELSAGQKIVLILEPYKDELGFTGSPTPGQDKIAQVVKILDKTLPHVDSIEDDLKRAGEEVKSIDAGKYPEEFKGKRVKDLVETARNFIIGADVAISEGKDALLIAPKTLGQDSPKNYLILFQNDKEIRPTGGFITAFAFLTLDKGHLSTTTSDDIYRLDEKLLKVCEKKICPLSPPAPIVKYLPEVSGKPRSAWSMRDSNISPDVPTAAKQFESMYDLLGEGIPFDGIIYIDTQVVEELIEITGPVDIFGTKYSAERDGRCDCPNVIYELEHYAEVASKGEEDRKAILGTLMQQILAKMLSAGPDKLPIVINNMVKLANDKHIMVYLNDSSSQAALSKLNWTGQIKPFDGDYLHINDSNFAGGKSNLYVEEKVTLDIKAGNDGATTNKVTIEYKNPQPFNTWLNGILRDYVRIYVPRGAKLVSSKGSDDPVTTQVDEGLNKTYFEAFVQVRPQNSRTLQVEYTLPDNVAGKNYPLLIQKQPGAKDFKYTVKINGSTKAQFDLSSDKNLDLPL</sequence>
<evidence type="ECO:0000313" key="2">
    <source>
        <dbReference type="Proteomes" id="UP000177135"/>
    </source>
</evidence>
<accession>A0A1F5N0F0</accession>
<dbReference type="Proteomes" id="UP000177135">
    <property type="component" value="Unassembled WGS sequence"/>
</dbReference>
<dbReference type="InterPro" id="IPR025101">
    <property type="entry name" value="DUF4012"/>
</dbReference>
<proteinExistence type="predicted"/>
<dbReference type="Pfam" id="PF13196">
    <property type="entry name" value="DUF4012"/>
    <property type="match status" value="1"/>
</dbReference>
<comment type="caution">
    <text evidence="1">The sequence shown here is derived from an EMBL/GenBank/DDBJ whole genome shotgun (WGS) entry which is preliminary data.</text>
</comment>
<dbReference type="AlphaFoldDB" id="A0A1F5N0F0"/>
<protein>
    <recommendedName>
        <fullName evidence="3">DUF4012 domain-containing protein</fullName>
    </recommendedName>
</protein>
<name>A0A1F5N0F0_9BACT</name>